<comment type="catalytic activity">
    <reaction evidence="13">
        <text>ATP + H2O = ADP + phosphate + H(+)</text>
        <dbReference type="Rhea" id="RHEA:13065"/>
        <dbReference type="ChEBI" id="CHEBI:15377"/>
        <dbReference type="ChEBI" id="CHEBI:15378"/>
        <dbReference type="ChEBI" id="CHEBI:30616"/>
        <dbReference type="ChEBI" id="CHEBI:43474"/>
        <dbReference type="ChEBI" id="CHEBI:456216"/>
        <dbReference type="EC" id="5.6.2.4"/>
    </reaction>
</comment>
<keyword evidence="7 14" id="KW-0067">ATP-binding</keyword>
<dbReference type="PROSITE" id="PS51198">
    <property type="entry name" value="UVRD_HELICASE_ATP_BIND"/>
    <property type="match status" value="1"/>
</dbReference>
<dbReference type="SUPFAM" id="SSF52540">
    <property type="entry name" value="P-loop containing nucleoside triphosphate hydrolases"/>
    <property type="match status" value="1"/>
</dbReference>
<evidence type="ECO:0000259" key="16">
    <source>
        <dbReference type="PROSITE" id="PS51198"/>
    </source>
</evidence>
<dbReference type="InterPro" id="IPR011335">
    <property type="entry name" value="Restrct_endonuc-II-like"/>
</dbReference>
<dbReference type="GO" id="GO:0003677">
    <property type="term" value="F:DNA binding"/>
    <property type="evidence" value="ECO:0007669"/>
    <property type="project" value="UniProtKB-KW"/>
</dbReference>
<evidence type="ECO:0000256" key="1">
    <source>
        <dbReference type="ARBA" id="ARBA00022722"/>
    </source>
</evidence>
<keyword evidence="15" id="KW-0175">Coiled coil</keyword>
<reference evidence="19" key="1">
    <citation type="submission" date="2017-04" db="EMBL/GenBank/DDBJ databases">
        <title>Finegoldia magna isolated from orthopedic joint implant-associated infections.</title>
        <authorList>
            <person name="Bjorklund S."/>
            <person name="Bruggemann H."/>
            <person name="Jensen A."/>
            <person name="Hellmark B."/>
            <person name="Soderquist B."/>
        </authorList>
    </citation>
    <scope>NUCLEOTIDE SEQUENCE [LARGE SCALE GENOMIC DNA]</scope>
    <source>
        <strain evidence="19">08T492</strain>
    </source>
</reference>
<evidence type="ECO:0000256" key="4">
    <source>
        <dbReference type="ARBA" id="ARBA00022801"/>
    </source>
</evidence>
<comment type="catalytic activity">
    <reaction evidence="11">
        <text>Couples ATP hydrolysis with the unwinding of duplex DNA by translocating in the 3'-5' direction.</text>
        <dbReference type="EC" id="5.6.2.4"/>
    </reaction>
</comment>
<evidence type="ECO:0000256" key="13">
    <source>
        <dbReference type="ARBA" id="ARBA00048988"/>
    </source>
</evidence>
<dbReference type="PANTHER" id="PTHR11070">
    <property type="entry name" value="UVRD / RECB / PCRA DNA HELICASE FAMILY MEMBER"/>
    <property type="match status" value="1"/>
</dbReference>
<dbReference type="EC" id="5.6.2.4" evidence="12"/>
<evidence type="ECO:0000259" key="17">
    <source>
        <dbReference type="PROSITE" id="PS51217"/>
    </source>
</evidence>
<keyword evidence="9" id="KW-0234">DNA repair</keyword>
<keyword evidence="3" id="KW-0227">DNA damage</keyword>
<evidence type="ECO:0000256" key="15">
    <source>
        <dbReference type="SAM" id="Coils"/>
    </source>
</evidence>
<dbReference type="Gene3D" id="3.90.320.10">
    <property type="match status" value="1"/>
</dbReference>
<protein>
    <recommendedName>
        <fullName evidence="12">DNA 3'-5' helicase</fullName>
        <ecNumber evidence="12">5.6.2.4</ecNumber>
    </recommendedName>
</protein>
<keyword evidence="6 18" id="KW-0269">Exonuclease</keyword>
<evidence type="ECO:0000313" key="19">
    <source>
        <dbReference type="Proteomes" id="UP000215361"/>
    </source>
</evidence>
<dbReference type="GO" id="GO:0005524">
    <property type="term" value="F:ATP binding"/>
    <property type="evidence" value="ECO:0007669"/>
    <property type="project" value="UniProtKB-UniRule"/>
</dbReference>
<feature type="domain" description="UvrD-like helicase ATP-binding" evidence="16">
    <location>
        <begin position="2"/>
        <end position="403"/>
    </location>
</feature>
<feature type="domain" description="UvrD-like helicase C-terminal" evidence="17">
    <location>
        <begin position="404"/>
        <end position="649"/>
    </location>
</feature>
<dbReference type="InterPro" id="IPR014016">
    <property type="entry name" value="UvrD-like_ATP-bd"/>
</dbReference>
<accession>A0A233W116</accession>
<dbReference type="GO" id="GO:0000725">
    <property type="term" value="P:recombinational repair"/>
    <property type="evidence" value="ECO:0007669"/>
    <property type="project" value="TreeGrafter"/>
</dbReference>
<dbReference type="Pfam" id="PF00580">
    <property type="entry name" value="UvrD-helicase"/>
    <property type="match status" value="1"/>
</dbReference>
<evidence type="ECO:0000256" key="3">
    <source>
        <dbReference type="ARBA" id="ARBA00022763"/>
    </source>
</evidence>
<evidence type="ECO:0000256" key="10">
    <source>
        <dbReference type="ARBA" id="ARBA00023235"/>
    </source>
</evidence>
<keyword evidence="4 14" id="KW-0378">Hydrolase</keyword>
<dbReference type="Proteomes" id="UP000215361">
    <property type="component" value="Unassembled WGS sequence"/>
</dbReference>
<evidence type="ECO:0000256" key="14">
    <source>
        <dbReference type="PROSITE-ProRule" id="PRU00560"/>
    </source>
</evidence>
<feature type="coiled-coil region" evidence="15">
    <location>
        <begin position="537"/>
        <end position="564"/>
    </location>
</feature>
<dbReference type="AlphaFoldDB" id="A0A233W116"/>
<comment type="caution">
    <text evidence="18">The sequence shown here is derived from an EMBL/GenBank/DDBJ whole genome shotgun (WGS) entry which is preliminary data.</text>
</comment>
<dbReference type="InterPro" id="IPR038726">
    <property type="entry name" value="PDDEXK_AddAB-type"/>
</dbReference>
<dbReference type="SUPFAM" id="SSF52980">
    <property type="entry name" value="Restriction endonuclease-like"/>
    <property type="match status" value="1"/>
</dbReference>
<dbReference type="InterPro" id="IPR011604">
    <property type="entry name" value="PDDEXK-like_dom_sf"/>
</dbReference>
<dbReference type="RefSeq" id="WP_094202619.1">
    <property type="nucleotide sequence ID" value="NZ_NDYI01000010.1"/>
</dbReference>
<evidence type="ECO:0000256" key="11">
    <source>
        <dbReference type="ARBA" id="ARBA00034617"/>
    </source>
</evidence>
<dbReference type="InterPro" id="IPR000212">
    <property type="entry name" value="DNA_helicase_UvrD/REP"/>
</dbReference>
<evidence type="ECO:0000256" key="7">
    <source>
        <dbReference type="ARBA" id="ARBA00022840"/>
    </source>
</evidence>
<evidence type="ECO:0000256" key="12">
    <source>
        <dbReference type="ARBA" id="ARBA00034808"/>
    </source>
</evidence>
<evidence type="ECO:0000256" key="5">
    <source>
        <dbReference type="ARBA" id="ARBA00022806"/>
    </source>
</evidence>
<dbReference type="GO" id="GO:0043138">
    <property type="term" value="F:3'-5' DNA helicase activity"/>
    <property type="evidence" value="ECO:0007669"/>
    <property type="project" value="UniProtKB-EC"/>
</dbReference>
<dbReference type="InterPro" id="IPR014017">
    <property type="entry name" value="DNA_helicase_UvrD-like_C"/>
</dbReference>
<keyword evidence="2 14" id="KW-0547">Nucleotide-binding</keyword>
<sequence length="967" mass="114272">MIKFSENQKLAYSTINQNVCVNAGAGTGKTEVVSERFRYMYEKGIDIKSIVCITFTNKAADEMKDRIIQKLNNPRLIDDINVSTISSFCKKIVSDNSYYLSIDPSFQIIEDDQANKLLNEIFDKILENRIDFIKKLGRKLDISYSDTLKIIRDSFNKLRTNNIDFKLIKRETLLLLTNLRNVDDEDIIGIKNYLFDLKEESGSIKGLTKNSRLYKFLHDDKQNLEIQEFTQFLLESYDNLGESKKENVQEIIDEINKRVDAILSNKEKQYVDLYEGFFDILIDINREYSIKKNEKSFLDFNDIEIMCKKALENEDILKSCKQKYKYFMIDEYQDTSNLQRDIFYMLCSDNEALDRNNLFVVGDPKQAIYSFRGANIKVFEKTREDIKKSGGKDITFHENHRTHPNIMEPINYIYSNKMKDRYDSLIAVNELGDVIGRDEFKLNNKDAKTKDDSTDVLVSYINKDNFKDTAILARTKNDFSEYEKSLNNRNIPYYIFDKQGLEECREILNLIQFIKYARYGDEISKVGILSNVYDVDYNEILNQTENYQSTMKKIDEEVEDFTENLTKYTLYDSISNYIERIDYLRIFDDLQAKANVIKFLEIAKQFDSNNYSVEDFVEYFENNSNLYQMSYEDEHSDLVKLMTIHKSKGLGFEKVIVDNLSKPSNNKDKFLLFIDNENIQMQFVLDFPFSKFRMSKVEKLIEEEEDYEVDNVYYTAFTRAKKELSFSNSKKSGHFKQISPYIEDLQQRGSIKFLDMRDIPFLLETKEINFKRAEPKKIEIEKFIPIGITSILNSDEEIFEGNLKKTTINYILLGNLVHMYAKLSDGNNIPHITEVDFLNNDEKKIFDVATENFNKFIKDFSNYKNEMDFNLLYENLMISGFMDRVEFGDSEIKVYDYKISSQSQEYLYEKYHMQLKFYSYVLNKKYNKNIKMILVNLRKGYVIEKHYDKNCEQEVEDFLNNYLNQLN</sequence>
<dbReference type="GO" id="GO:0005829">
    <property type="term" value="C:cytosol"/>
    <property type="evidence" value="ECO:0007669"/>
    <property type="project" value="TreeGrafter"/>
</dbReference>
<proteinExistence type="predicted"/>
<dbReference type="EMBL" id="NDYI01000010">
    <property type="protein sequence ID" value="OXZ38350.1"/>
    <property type="molecule type" value="Genomic_DNA"/>
</dbReference>
<dbReference type="Pfam" id="PF13361">
    <property type="entry name" value="UvrD_C"/>
    <property type="match status" value="2"/>
</dbReference>
<dbReference type="PROSITE" id="PS51217">
    <property type="entry name" value="UVRD_HELICASE_CTER"/>
    <property type="match status" value="1"/>
</dbReference>
<name>A0A233W116_FINMA</name>
<dbReference type="InterPro" id="IPR027417">
    <property type="entry name" value="P-loop_NTPase"/>
</dbReference>
<organism evidence="18 19">
    <name type="scientific">Finegoldia magna</name>
    <name type="common">Peptostreptococcus magnus</name>
    <dbReference type="NCBI Taxonomy" id="1260"/>
    <lineage>
        <taxon>Bacteria</taxon>
        <taxon>Bacillati</taxon>
        <taxon>Bacillota</taxon>
        <taxon>Tissierellia</taxon>
        <taxon>Tissierellales</taxon>
        <taxon>Peptoniphilaceae</taxon>
        <taxon>Finegoldia</taxon>
    </lineage>
</organism>
<evidence type="ECO:0000256" key="6">
    <source>
        <dbReference type="ARBA" id="ARBA00022839"/>
    </source>
</evidence>
<evidence type="ECO:0000256" key="9">
    <source>
        <dbReference type="ARBA" id="ARBA00023204"/>
    </source>
</evidence>
<feature type="binding site" evidence="14">
    <location>
        <begin position="23"/>
        <end position="30"/>
    </location>
    <ligand>
        <name>ATP</name>
        <dbReference type="ChEBI" id="CHEBI:30616"/>
    </ligand>
</feature>
<dbReference type="PANTHER" id="PTHR11070:SF67">
    <property type="entry name" value="DNA 3'-5' HELICASE"/>
    <property type="match status" value="1"/>
</dbReference>
<keyword evidence="5 14" id="KW-0347">Helicase</keyword>
<keyword evidence="10" id="KW-0413">Isomerase</keyword>
<evidence type="ECO:0000256" key="8">
    <source>
        <dbReference type="ARBA" id="ARBA00023125"/>
    </source>
</evidence>
<dbReference type="GO" id="GO:0004527">
    <property type="term" value="F:exonuclease activity"/>
    <property type="evidence" value="ECO:0007669"/>
    <property type="project" value="UniProtKB-KW"/>
</dbReference>
<evidence type="ECO:0000313" key="18">
    <source>
        <dbReference type="EMBL" id="OXZ38350.1"/>
    </source>
</evidence>
<keyword evidence="1" id="KW-0540">Nuclease</keyword>
<gene>
    <name evidence="18" type="ORF">B9N56_02850</name>
</gene>
<dbReference type="Pfam" id="PF12705">
    <property type="entry name" value="PDDEXK_1"/>
    <property type="match status" value="1"/>
</dbReference>
<evidence type="ECO:0000256" key="2">
    <source>
        <dbReference type="ARBA" id="ARBA00022741"/>
    </source>
</evidence>
<keyword evidence="8" id="KW-0238">DNA-binding</keyword>
<dbReference type="Gene3D" id="3.40.50.300">
    <property type="entry name" value="P-loop containing nucleotide triphosphate hydrolases"/>
    <property type="match status" value="4"/>
</dbReference>